<dbReference type="Pfam" id="PF10585">
    <property type="entry name" value="UBA_E1_SCCH"/>
    <property type="match status" value="1"/>
</dbReference>
<dbReference type="SMART" id="SM00985">
    <property type="entry name" value="UBA_e1_C"/>
    <property type="match status" value="1"/>
</dbReference>
<name>A0A0H5R2B7_9EUKA</name>
<organism evidence="13">
    <name type="scientific">Spongospora subterranea</name>
    <dbReference type="NCBI Taxonomy" id="70186"/>
    <lineage>
        <taxon>Eukaryota</taxon>
        <taxon>Sar</taxon>
        <taxon>Rhizaria</taxon>
        <taxon>Endomyxa</taxon>
        <taxon>Phytomyxea</taxon>
        <taxon>Plasmodiophorida</taxon>
        <taxon>Plasmodiophoridae</taxon>
        <taxon>Spongospora</taxon>
    </lineage>
</organism>
<dbReference type="InterPro" id="IPR042449">
    <property type="entry name" value="Ub-E1_IAD_1"/>
</dbReference>
<dbReference type="InterPro" id="IPR000594">
    <property type="entry name" value="ThiF_NAD_FAD-bd"/>
</dbReference>
<protein>
    <recommendedName>
        <fullName evidence="5">E1 ubiquitin-activating enzyme</fullName>
        <ecNumber evidence="5">6.2.1.45</ecNumber>
    </recommendedName>
</protein>
<dbReference type="FunFam" id="2.40.30.180:FF:000001">
    <property type="entry name" value="ubiquitin-like modifier-activating enzyme 1"/>
    <property type="match status" value="1"/>
</dbReference>
<dbReference type="GO" id="GO:0005524">
    <property type="term" value="F:ATP binding"/>
    <property type="evidence" value="ECO:0007669"/>
    <property type="project" value="UniProtKB-KW"/>
</dbReference>
<dbReference type="FunFam" id="1.10.10.2660:FF:000001">
    <property type="entry name" value="Ubiquitin-activating enzyme E1 1"/>
    <property type="match status" value="1"/>
</dbReference>
<dbReference type="Gene3D" id="2.40.30.180">
    <property type="entry name" value="Ubiquitin-activating enzyme E1, FCCH domain"/>
    <property type="match status" value="1"/>
</dbReference>
<evidence type="ECO:0000256" key="7">
    <source>
        <dbReference type="ARBA" id="ARBA00022741"/>
    </source>
</evidence>
<dbReference type="Gene3D" id="3.40.50.720">
    <property type="entry name" value="NAD(P)-binding Rossmann-like Domain"/>
    <property type="match status" value="1"/>
</dbReference>
<evidence type="ECO:0000256" key="4">
    <source>
        <dbReference type="ARBA" id="ARBA00011245"/>
    </source>
</evidence>
<dbReference type="PANTHER" id="PTHR10953:SF4">
    <property type="entry name" value="UBIQUITIN-ACTIVATING ENZYME E1 C-TERMINAL DOMAIN-CONTAINING PROTEIN"/>
    <property type="match status" value="1"/>
</dbReference>
<keyword evidence="6 11" id="KW-0436">Ligase</keyword>
<dbReference type="EMBL" id="HACM01001582">
    <property type="protein sequence ID" value="CRZ02024.1"/>
    <property type="molecule type" value="Transcribed_RNA"/>
</dbReference>
<feature type="active site" description="Glycyl thioester intermediate" evidence="10">
    <location>
        <position position="593"/>
    </location>
</feature>
<accession>A0A0H5R2B7</accession>
<dbReference type="GO" id="GO:0004839">
    <property type="term" value="F:ubiquitin activating enzyme activity"/>
    <property type="evidence" value="ECO:0007669"/>
    <property type="project" value="UniProtKB-EC"/>
</dbReference>
<dbReference type="Gene3D" id="3.50.50.80">
    <property type="entry name" value="Ubiquitin-activating enzyme E1, inactive adenylation domain, subdomain 1"/>
    <property type="match status" value="1"/>
</dbReference>
<dbReference type="FunFam" id="3.40.50.720:FF:000015">
    <property type="entry name" value="Ubiquitin-activating enzyme E1 1"/>
    <property type="match status" value="1"/>
</dbReference>
<dbReference type="InterPro" id="IPR045886">
    <property type="entry name" value="ThiF/MoeB/HesA"/>
</dbReference>
<dbReference type="GO" id="GO:0016925">
    <property type="term" value="P:protein sumoylation"/>
    <property type="evidence" value="ECO:0007669"/>
    <property type="project" value="TreeGrafter"/>
</dbReference>
<evidence type="ECO:0000256" key="10">
    <source>
        <dbReference type="PROSITE-ProRule" id="PRU10132"/>
    </source>
</evidence>
<dbReference type="SUPFAM" id="SSF69572">
    <property type="entry name" value="Activating enzymes of the ubiquitin-like proteins"/>
    <property type="match status" value="2"/>
</dbReference>
<comment type="similarity">
    <text evidence="3 11">Belongs to the ubiquitin-activating E1 family.</text>
</comment>
<keyword evidence="7 11" id="KW-0547">Nucleotide-binding</keyword>
<dbReference type="InterPro" id="IPR018965">
    <property type="entry name" value="Ub-activating_enz_E1_C"/>
</dbReference>
<dbReference type="AlphaFoldDB" id="A0A0H5R2B7"/>
<dbReference type="GO" id="GO:0031510">
    <property type="term" value="C:SUMO activating enzyme complex"/>
    <property type="evidence" value="ECO:0007669"/>
    <property type="project" value="TreeGrafter"/>
</dbReference>
<reference evidence="13" key="1">
    <citation type="submission" date="2015-04" db="EMBL/GenBank/DDBJ databases">
        <title>The genome sequence of the plant pathogenic Rhizarian Plasmodiophora brassicae reveals insights in its biotrophic life cycle and the origin of chitin synthesis.</title>
        <authorList>
            <person name="Schwelm A."/>
            <person name="Fogelqvist J."/>
            <person name="Knaust A."/>
            <person name="Julke S."/>
            <person name="Lilja T."/>
            <person name="Dhandapani V."/>
            <person name="Bonilla-Rosso G."/>
            <person name="Karlsson M."/>
            <person name="Shevchenko A."/>
            <person name="Choi S.R."/>
            <person name="Kim H.G."/>
            <person name="Park J.Y."/>
            <person name="Lim Y.P."/>
            <person name="Ludwig-Muller J."/>
            <person name="Dixelius C."/>
        </authorList>
    </citation>
    <scope>NUCLEOTIDE SEQUENCE</scope>
    <source>
        <tissue evidence="13">Potato root galls</tissue>
    </source>
</reference>
<dbReference type="PANTHER" id="PTHR10953">
    <property type="entry name" value="UBIQUITIN-ACTIVATING ENZYME E1"/>
    <property type="match status" value="1"/>
</dbReference>
<dbReference type="UniPathway" id="UPA00143"/>
<dbReference type="InterPro" id="IPR033127">
    <property type="entry name" value="UBQ-activ_enz_E1_Cys_AS"/>
</dbReference>
<dbReference type="Pfam" id="PF09358">
    <property type="entry name" value="E1_UFD"/>
    <property type="match status" value="1"/>
</dbReference>
<dbReference type="PRINTS" id="PR01849">
    <property type="entry name" value="UBIQUITINACT"/>
</dbReference>
<dbReference type="FunFam" id="3.50.50.80:FF:000001">
    <property type="entry name" value="ubiquitin-like modifier-activating enzyme 1"/>
    <property type="match status" value="1"/>
</dbReference>
<keyword evidence="8 11" id="KW-0833">Ubl conjugation pathway</keyword>
<dbReference type="InterPro" id="IPR019572">
    <property type="entry name" value="UBA_E1_SCCH"/>
</dbReference>
<dbReference type="GO" id="GO:0005737">
    <property type="term" value="C:cytoplasm"/>
    <property type="evidence" value="ECO:0007669"/>
    <property type="project" value="TreeGrafter"/>
</dbReference>
<evidence type="ECO:0000259" key="12">
    <source>
        <dbReference type="SMART" id="SM00985"/>
    </source>
</evidence>
<evidence type="ECO:0000256" key="2">
    <source>
        <dbReference type="ARBA" id="ARBA00004906"/>
    </source>
</evidence>
<dbReference type="InterPro" id="IPR035985">
    <property type="entry name" value="Ubiquitin-activating_enz"/>
</dbReference>
<dbReference type="InterPro" id="IPR000011">
    <property type="entry name" value="UBQ/SUMO-activ_enz_E1-like"/>
</dbReference>
<dbReference type="Gene3D" id="3.10.290.60">
    <property type="entry name" value="Ubiquitin-activating enzyme E1, UFD domain"/>
    <property type="match status" value="1"/>
</dbReference>
<evidence type="ECO:0000313" key="13">
    <source>
        <dbReference type="EMBL" id="CRZ02024.1"/>
    </source>
</evidence>
<evidence type="ECO:0000256" key="6">
    <source>
        <dbReference type="ARBA" id="ARBA00022598"/>
    </source>
</evidence>
<dbReference type="Gene3D" id="1.10.10.2660">
    <property type="entry name" value="Ubiquitin-activating enzyme E1, SCCH domain"/>
    <property type="match status" value="1"/>
</dbReference>
<dbReference type="FunFam" id="3.10.290.60:FF:000001">
    <property type="entry name" value="Ubiquitin-activating enzyme E1 2"/>
    <property type="match status" value="1"/>
</dbReference>
<evidence type="ECO:0000256" key="5">
    <source>
        <dbReference type="ARBA" id="ARBA00012990"/>
    </source>
</evidence>
<dbReference type="PROSITE" id="PS00865">
    <property type="entry name" value="UBIQUITIN_ACTIVAT_2"/>
    <property type="match status" value="1"/>
</dbReference>
<feature type="domain" description="Ubiquitin-activating enzyme E1 C-terminal" evidence="12">
    <location>
        <begin position="885"/>
        <end position="1018"/>
    </location>
</feature>
<comment type="subunit">
    <text evidence="4">Monomer.</text>
</comment>
<evidence type="ECO:0000256" key="8">
    <source>
        <dbReference type="ARBA" id="ARBA00022786"/>
    </source>
</evidence>
<dbReference type="InterPro" id="IPR042063">
    <property type="entry name" value="Ubi_acti_E1_SCCH"/>
</dbReference>
<comment type="pathway">
    <text evidence="2">Protein modification; protein ubiquitination.</text>
</comment>
<keyword evidence="9 11" id="KW-0067">ATP-binding</keyword>
<dbReference type="InterPro" id="IPR042302">
    <property type="entry name" value="E1_FCCH_sf"/>
</dbReference>
<comment type="catalytic activity">
    <reaction evidence="1">
        <text>ATP + ubiquitin + [E1 ubiquitin-activating enzyme]-L-cysteine = AMP + diphosphate + S-ubiquitinyl-[E1 ubiquitin-activating enzyme]-L-cysteine.</text>
        <dbReference type="EC" id="6.2.1.45"/>
    </reaction>
</comment>
<dbReference type="NCBIfam" id="TIGR01408">
    <property type="entry name" value="Ube1"/>
    <property type="match status" value="1"/>
</dbReference>
<sequence>MGGDIAMADSIDEGLYSRQIYVLGHDAMYAMQSATILINGLAGVGVEIAKNVILAGVKSVILVDDTIVSEYDLAAGYYFSESDIGTRSRVDAAFPHLASLNRYVHVISQKGPITLETLASKFVTVLVWAVDHPIESETVMANEIAFNAGIKFVQADVFGVCGMVFVDNGDSFDVRDTNGEPPLEGLISHISNEPEAVVTLFDETRHGLSNGDQVVFSDIEGMTELNNVPCKVAVLGPYSFRIDHDTTNYHLYKNAGTFRQLKPLFNMNFRRLRDCLEQPTIELMDFGKEQAALQVHLLHRALSAFRVAKCRGPRYQTWEDADAIAQSVSNIGLLQSIVVDTNMIRNMARCAEHALSPICATIGGVAAQEVIKACTGKFTPLYQHLYFDCIEVLPNSISHDFGDFEDIRSSRYCSQIAIVGRQVQEQLACSTTFLIGAGAIGCEILKNWAMMGVATESGAKVFITDMDTIERSNLNRQFLFRNTDVGLLKSEAAAAAVKNMNPQVNIVPHSNRLGPDTEQIYNDDFWESLSVVCTALDNVDARLYADQRCVYYNKPLMESGTMGAKGNTQIVVPHQTESYGATRDPPEKSIPLCTLKNFPSQIEHTIQWSRDIFEGWFKAAAETVNQYLSDPDFLTTLRKDNPNAVLETLCILESFLCSRRPLSFEDCIAWARLQFEVEFSINIKQLLVTFPPDSMTSSGTPFWSGPKRAPTPLVFDSKDPTHMTFITSAASLRAFNFGLNGHSNSSLANTLKNVHVPEFVPRENVRIAASDEEMKAMDSETNGITSDVEVDRIIQQLPHPSKLAGYRLTAVEFEKDCDENFHVAFITACSNLRARNYRIAEATAHDTKRIAGKIIPAIATTTSLVAGLICVEMYKLVQKMGIEQYRNCFVNLALPLFSIAEPVPPTINEACFGENGSQVLKWTQWDRIDVSLGNCRLYELIAHLKEKYSLELEMLSCGPSLLFAFFSPAHVRETRLHLRLTDLILTVGKYVIPSTQKYIVLEACLTNSVGDDVDFPYLRVNLHSK</sequence>
<evidence type="ECO:0000256" key="3">
    <source>
        <dbReference type="ARBA" id="ARBA00005673"/>
    </source>
</evidence>
<dbReference type="Gene3D" id="3.40.50.12550">
    <property type="entry name" value="Ubiquitin-activating enzyme E1, inactive adenylation domain, subdomain 2"/>
    <property type="match status" value="1"/>
</dbReference>
<dbReference type="InterPro" id="IPR038252">
    <property type="entry name" value="UBA_E1_C_sf"/>
</dbReference>
<dbReference type="GO" id="GO:0019948">
    <property type="term" value="F:SUMO activating enzyme activity"/>
    <property type="evidence" value="ECO:0007669"/>
    <property type="project" value="TreeGrafter"/>
</dbReference>
<evidence type="ECO:0000256" key="11">
    <source>
        <dbReference type="RuleBase" id="RU000519"/>
    </source>
</evidence>
<dbReference type="CDD" id="cd01490">
    <property type="entry name" value="Ube1_repeat2"/>
    <property type="match status" value="1"/>
</dbReference>
<dbReference type="InterPro" id="IPR018075">
    <property type="entry name" value="UBQ-activ_enz_E1"/>
</dbReference>
<dbReference type="EC" id="6.2.1.45" evidence="5"/>
<evidence type="ECO:0000256" key="1">
    <source>
        <dbReference type="ARBA" id="ARBA00000488"/>
    </source>
</evidence>
<proteinExistence type="inferred from homology"/>
<evidence type="ECO:0000256" key="9">
    <source>
        <dbReference type="ARBA" id="ARBA00022840"/>
    </source>
</evidence>
<dbReference type="Pfam" id="PF00899">
    <property type="entry name" value="ThiF"/>
    <property type="match status" value="2"/>
</dbReference>